<dbReference type="OrthoDB" id="9804072at2"/>
<dbReference type="RefSeq" id="WP_039253438.1">
    <property type="nucleotide sequence ID" value="NZ_JENJ01000011.1"/>
</dbReference>
<evidence type="ECO:0000256" key="1">
    <source>
        <dbReference type="ARBA" id="ARBA00022898"/>
    </source>
</evidence>
<gene>
    <name evidence="6" type="ORF">Z968_03645</name>
</gene>
<reference evidence="6 7" key="1">
    <citation type="submission" date="2014-01" db="EMBL/GenBank/DDBJ databases">
        <title>Plasmidome dynamics in the species complex Clostridium novyi sensu lato converts strains of independent lineages into distinctly different pathogens.</title>
        <authorList>
            <person name="Skarin H."/>
            <person name="Segerman B."/>
        </authorList>
    </citation>
    <scope>NUCLEOTIDE SEQUENCE [LARGE SCALE GENOMIC DNA]</scope>
    <source>
        <strain evidence="6 7">4552</strain>
    </source>
</reference>
<comment type="function">
    <text evidence="2">Pyridoxal 5'-phosphate (PLP)-binding protein, which is involved in PLP homeostasis.</text>
</comment>
<dbReference type="FunFam" id="3.20.20.10:FF:000018">
    <property type="entry name" value="Pyridoxal phosphate homeostasis protein"/>
    <property type="match status" value="1"/>
</dbReference>
<dbReference type="PANTHER" id="PTHR10146:SF14">
    <property type="entry name" value="PYRIDOXAL PHOSPHATE HOMEOSTASIS PROTEIN"/>
    <property type="match status" value="1"/>
</dbReference>
<dbReference type="NCBIfam" id="TIGR00044">
    <property type="entry name" value="YggS family pyridoxal phosphate-dependent enzyme"/>
    <property type="match status" value="1"/>
</dbReference>
<dbReference type="InterPro" id="IPR029066">
    <property type="entry name" value="PLP-binding_barrel"/>
</dbReference>
<dbReference type="Gene3D" id="3.20.20.10">
    <property type="entry name" value="Alanine racemase"/>
    <property type="match status" value="1"/>
</dbReference>
<feature type="modified residue" description="N6-(pyridoxal phosphate)lysine" evidence="2 3">
    <location>
        <position position="25"/>
    </location>
</feature>
<dbReference type="SUPFAM" id="SSF51419">
    <property type="entry name" value="PLP-binding barrel"/>
    <property type="match status" value="1"/>
</dbReference>
<dbReference type="CDD" id="cd00635">
    <property type="entry name" value="PLPDE_III_YBL036c_like"/>
    <property type="match status" value="1"/>
</dbReference>
<evidence type="ECO:0000256" key="3">
    <source>
        <dbReference type="PIRSR" id="PIRSR004848-1"/>
    </source>
</evidence>
<dbReference type="AlphaFoldDB" id="A0A0A0ICQ6"/>
<dbReference type="PANTHER" id="PTHR10146">
    <property type="entry name" value="PROLINE SYNTHETASE CO-TRANSCRIBED BACTERIAL HOMOLOG PROTEIN"/>
    <property type="match status" value="1"/>
</dbReference>
<accession>A0A0A0ICQ6</accession>
<keyword evidence="1 2" id="KW-0663">Pyridoxal phosphate</keyword>
<comment type="similarity">
    <text evidence="2 4">Belongs to the pyridoxal phosphate-binding protein YggS/PROSC family.</text>
</comment>
<dbReference type="InterPro" id="IPR001608">
    <property type="entry name" value="Ala_racemase_N"/>
</dbReference>
<dbReference type="HAMAP" id="MF_02087">
    <property type="entry name" value="PLP_homeostasis"/>
    <property type="match status" value="1"/>
</dbReference>
<evidence type="ECO:0000259" key="5">
    <source>
        <dbReference type="Pfam" id="PF01168"/>
    </source>
</evidence>
<comment type="caution">
    <text evidence="6">The sequence shown here is derived from an EMBL/GenBank/DDBJ whole genome shotgun (WGS) entry which is preliminary data.</text>
</comment>
<protein>
    <recommendedName>
        <fullName evidence="2">Pyridoxal phosphate homeostasis protein</fullName>
        <shortName evidence="2">PLP homeostasis protein</shortName>
    </recommendedName>
</protein>
<feature type="domain" description="Alanine racemase N-terminal" evidence="5">
    <location>
        <begin position="2"/>
        <end position="215"/>
    </location>
</feature>
<evidence type="ECO:0000313" key="6">
    <source>
        <dbReference type="EMBL" id="KGM97370.1"/>
    </source>
</evidence>
<sequence length="223" mass="25865">MSIKENVIKFQKEIPKNVTLLAVSKTRTLEELEEAYQCNVRDFGENKVQELTYKFDNFHKNVRWHLIGHLQTNKVKYIVGKVYLIHSLDNVKLLKEIEKRYSSANEIANVLIQINIGRDSNKSGVLLENLQDLIDECEKCKNVKVKGLMTVIPKGNQDTNREYFIEMKKTYDFLSNKLYNNVKMEFLSMGMTGDYKEALEEGSNIVRIGEGIFGKRVYNIKEG</sequence>
<name>A0A0A0ICQ6_CLONO</name>
<evidence type="ECO:0000256" key="4">
    <source>
        <dbReference type="RuleBase" id="RU004514"/>
    </source>
</evidence>
<dbReference type="Pfam" id="PF01168">
    <property type="entry name" value="Ala_racemase_N"/>
    <property type="match status" value="1"/>
</dbReference>
<evidence type="ECO:0000313" key="7">
    <source>
        <dbReference type="Proteomes" id="UP000030012"/>
    </source>
</evidence>
<dbReference type="Proteomes" id="UP000030012">
    <property type="component" value="Unassembled WGS sequence"/>
</dbReference>
<comment type="cofactor">
    <cofactor evidence="3">
        <name>pyridoxal 5'-phosphate</name>
        <dbReference type="ChEBI" id="CHEBI:597326"/>
    </cofactor>
</comment>
<evidence type="ECO:0000256" key="2">
    <source>
        <dbReference type="HAMAP-Rule" id="MF_02087"/>
    </source>
</evidence>
<dbReference type="PIRSF" id="PIRSF004848">
    <property type="entry name" value="YBL036c_PLPDEIII"/>
    <property type="match status" value="1"/>
</dbReference>
<organism evidence="6 7">
    <name type="scientific">Clostridium novyi A str. 4552</name>
    <dbReference type="NCBI Taxonomy" id="1444289"/>
    <lineage>
        <taxon>Bacteria</taxon>
        <taxon>Bacillati</taxon>
        <taxon>Bacillota</taxon>
        <taxon>Clostridia</taxon>
        <taxon>Eubacteriales</taxon>
        <taxon>Clostridiaceae</taxon>
        <taxon>Clostridium</taxon>
    </lineage>
</organism>
<proteinExistence type="inferred from homology"/>
<dbReference type="EMBL" id="JENJ01000011">
    <property type="protein sequence ID" value="KGM97370.1"/>
    <property type="molecule type" value="Genomic_DNA"/>
</dbReference>
<dbReference type="InterPro" id="IPR011078">
    <property type="entry name" value="PyrdxlP_homeostasis"/>
</dbReference>
<dbReference type="GO" id="GO:0030170">
    <property type="term" value="F:pyridoxal phosphate binding"/>
    <property type="evidence" value="ECO:0007669"/>
    <property type="project" value="UniProtKB-UniRule"/>
</dbReference>